<dbReference type="Pfam" id="PF01497">
    <property type="entry name" value="Peripla_BP_2"/>
    <property type="match status" value="1"/>
</dbReference>
<dbReference type="PANTHER" id="PTHR30535">
    <property type="entry name" value="VITAMIN B12-BINDING PROTEIN"/>
    <property type="match status" value="1"/>
</dbReference>
<evidence type="ECO:0000313" key="3">
    <source>
        <dbReference type="EMBL" id="SIT28864.1"/>
    </source>
</evidence>
<dbReference type="Proteomes" id="UP000186917">
    <property type="component" value="Unassembled WGS sequence"/>
</dbReference>
<dbReference type="Gene3D" id="3.40.50.1980">
    <property type="entry name" value="Nitrogenase molybdenum iron protein domain"/>
    <property type="match status" value="2"/>
</dbReference>
<organism evidence="3 4">
    <name type="scientific">Filimonas lacunae</name>
    <dbReference type="NCBI Taxonomy" id="477680"/>
    <lineage>
        <taxon>Bacteria</taxon>
        <taxon>Pseudomonadati</taxon>
        <taxon>Bacteroidota</taxon>
        <taxon>Chitinophagia</taxon>
        <taxon>Chitinophagales</taxon>
        <taxon>Chitinophagaceae</taxon>
        <taxon>Filimonas</taxon>
    </lineage>
</organism>
<dbReference type="STRING" id="477680.SAMN05421788_108153"/>
<dbReference type="AlphaFoldDB" id="A0A1N7R1G3"/>
<dbReference type="SUPFAM" id="SSF53807">
    <property type="entry name" value="Helical backbone' metal receptor"/>
    <property type="match status" value="1"/>
</dbReference>
<reference evidence="4" key="1">
    <citation type="submission" date="2017-01" db="EMBL/GenBank/DDBJ databases">
        <authorList>
            <person name="Varghese N."/>
            <person name="Submissions S."/>
        </authorList>
    </citation>
    <scope>NUCLEOTIDE SEQUENCE [LARGE SCALE GENOMIC DNA]</scope>
    <source>
        <strain evidence="4">DSM 21054</strain>
    </source>
</reference>
<dbReference type="NCBIfam" id="NF038402">
    <property type="entry name" value="TroA_like"/>
    <property type="match status" value="1"/>
</dbReference>
<evidence type="ECO:0000259" key="2">
    <source>
        <dbReference type="PROSITE" id="PS50983"/>
    </source>
</evidence>
<name>A0A1N7R1G3_9BACT</name>
<dbReference type="EMBL" id="FTOR01000008">
    <property type="protein sequence ID" value="SIT28864.1"/>
    <property type="molecule type" value="Genomic_DNA"/>
</dbReference>
<keyword evidence="1" id="KW-0732">Signal</keyword>
<sequence>MRTVLSVHRTHDKCYLYNMSQYTDQLGRTVMQLHAPQRIVSLVPSLTELLYTLQLEQEVVGITRFCIHPSHWRQQKANIGGTKQVHVQQVQALQPHLVIASKEENIKEQVEDISSFAAVWVSDINNYHQALDAILSIGEMCNKQQAALQLVTHIQQQFAEISTVEQPMSAAYLIWKDPYMTVGGDTFIHDMMQRCGLQNIFSHCTRYPTTTVEELQQSSCQVVILSSEPYPFREKHLADLQQQLPGKKIILANGEMFSWYGSRMLQAPAYFIGLLQRLQQG</sequence>
<dbReference type="PROSITE" id="PS50983">
    <property type="entry name" value="FE_B12_PBP"/>
    <property type="match status" value="1"/>
</dbReference>
<keyword evidence="4" id="KW-1185">Reference proteome</keyword>
<gene>
    <name evidence="3" type="ORF">SAMN05421788_108153</name>
</gene>
<protein>
    <submittedName>
        <fullName evidence="3">ABC-type Fe3+-hydroxamate transport system, substrate-binding protein</fullName>
    </submittedName>
</protein>
<dbReference type="InterPro" id="IPR050902">
    <property type="entry name" value="ABC_Transporter_SBP"/>
</dbReference>
<feature type="domain" description="Fe/B12 periplasmic-binding" evidence="2">
    <location>
        <begin position="38"/>
        <end position="281"/>
    </location>
</feature>
<dbReference type="InterPro" id="IPR002491">
    <property type="entry name" value="ABC_transptr_periplasmic_BD"/>
</dbReference>
<dbReference type="PANTHER" id="PTHR30535:SF35">
    <property type="entry name" value="PERIPLASMIC BINDING PROTEIN"/>
    <property type="match status" value="1"/>
</dbReference>
<evidence type="ECO:0000313" key="4">
    <source>
        <dbReference type="Proteomes" id="UP000186917"/>
    </source>
</evidence>
<proteinExistence type="predicted"/>
<dbReference type="InterPro" id="IPR054828">
    <property type="entry name" value="Vit_B12_bind_prot"/>
</dbReference>
<evidence type="ECO:0000256" key="1">
    <source>
        <dbReference type="ARBA" id="ARBA00022729"/>
    </source>
</evidence>
<accession>A0A1N7R1G3</accession>